<dbReference type="InterPro" id="IPR018297">
    <property type="entry name" value="A/G_cyclase_CS"/>
</dbReference>
<feature type="transmembrane region" description="Helical" evidence="15">
    <location>
        <begin position="98"/>
        <end position="116"/>
    </location>
</feature>
<dbReference type="PROSITE" id="PS50125">
    <property type="entry name" value="GUANYLATE_CYCLASE_2"/>
    <property type="match status" value="2"/>
</dbReference>
<evidence type="ECO:0000256" key="4">
    <source>
        <dbReference type="ARBA" id="ARBA00012201"/>
    </source>
</evidence>
<evidence type="ECO:0000256" key="5">
    <source>
        <dbReference type="ARBA" id="ARBA00022692"/>
    </source>
</evidence>
<evidence type="ECO:0000313" key="18">
    <source>
        <dbReference type="Proteomes" id="UP000036403"/>
    </source>
</evidence>
<evidence type="ECO:0000256" key="12">
    <source>
        <dbReference type="ARBA" id="ARBA00023136"/>
    </source>
</evidence>
<evidence type="ECO:0000256" key="8">
    <source>
        <dbReference type="ARBA" id="ARBA00022840"/>
    </source>
</evidence>
<feature type="transmembrane region" description="Helical" evidence="15">
    <location>
        <begin position="12"/>
        <end position="30"/>
    </location>
</feature>
<feature type="domain" description="Guanylate cyclase" evidence="16">
    <location>
        <begin position="229"/>
        <end position="360"/>
    </location>
</feature>
<keyword evidence="11" id="KW-0115">cAMP biosynthesis</keyword>
<evidence type="ECO:0000313" key="17">
    <source>
        <dbReference type="EMBL" id="KMQ93898.1"/>
    </source>
</evidence>
<dbReference type="GO" id="GO:0007189">
    <property type="term" value="P:adenylate cyclase-activating G protein-coupled receptor signaling pathway"/>
    <property type="evidence" value="ECO:0007669"/>
    <property type="project" value="TreeGrafter"/>
</dbReference>
<dbReference type="EC" id="4.6.1.1" evidence="4"/>
<feature type="domain" description="Guanylate cyclase" evidence="16">
    <location>
        <begin position="752"/>
        <end position="895"/>
    </location>
</feature>
<keyword evidence="12 15" id="KW-0472">Membrane</keyword>
<dbReference type="InterPro" id="IPR032628">
    <property type="entry name" value="AC_N"/>
</dbReference>
<proteinExistence type="inferred from homology"/>
<dbReference type="AlphaFoldDB" id="A0A0J7KU99"/>
<feature type="transmembrane region" description="Helical" evidence="15">
    <location>
        <begin position="519"/>
        <end position="542"/>
    </location>
</feature>
<dbReference type="Pfam" id="PF16214">
    <property type="entry name" value="AC_N"/>
    <property type="match status" value="1"/>
</dbReference>
<keyword evidence="6" id="KW-0479">Metal-binding</keyword>
<dbReference type="CDD" id="cd07302">
    <property type="entry name" value="CHD"/>
    <property type="match status" value="2"/>
</dbReference>
<dbReference type="Pfam" id="PF00211">
    <property type="entry name" value="Guanylate_cyc"/>
    <property type="match status" value="2"/>
</dbReference>
<dbReference type="GO" id="GO:0004016">
    <property type="term" value="F:adenylate cyclase activity"/>
    <property type="evidence" value="ECO:0007669"/>
    <property type="project" value="UniProtKB-EC"/>
</dbReference>
<protein>
    <recommendedName>
        <fullName evidence="4">adenylate cyclase</fullName>
        <ecNumber evidence="4">4.6.1.1</ecNumber>
    </recommendedName>
</protein>
<evidence type="ECO:0000256" key="11">
    <source>
        <dbReference type="ARBA" id="ARBA00022998"/>
    </source>
</evidence>
<dbReference type="GO" id="GO:0006171">
    <property type="term" value="P:cAMP biosynthetic process"/>
    <property type="evidence" value="ECO:0007669"/>
    <property type="project" value="UniProtKB-KW"/>
</dbReference>
<keyword evidence="9" id="KW-0460">Magnesium</keyword>
<feature type="transmembrane region" description="Helical" evidence="15">
    <location>
        <begin position="628"/>
        <end position="648"/>
    </location>
</feature>
<dbReference type="OrthoDB" id="10006362at2759"/>
<keyword evidence="8" id="KW-0067">ATP-binding</keyword>
<dbReference type="EMBL" id="LBMM01003144">
    <property type="protein sequence ID" value="KMQ93898.1"/>
    <property type="molecule type" value="Genomic_DNA"/>
</dbReference>
<keyword evidence="5 15" id="KW-0812">Transmembrane</keyword>
<dbReference type="Gene3D" id="3.30.70.1230">
    <property type="entry name" value="Nucleotide cyclase"/>
    <property type="match status" value="2"/>
</dbReference>
<dbReference type="GO" id="GO:0046872">
    <property type="term" value="F:metal ion binding"/>
    <property type="evidence" value="ECO:0007669"/>
    <property type="project" value="UniProtKB-KW"/>
</dbReference>
<feature type="transmembrane region" description="Helical" evidence="15">
    <location>
        <begin position="75"/>
        <end position="92"/>
    </location>
</feature>
<evidence type="ECO:0000256" key="13">
    <source>
        <dbReference type="ARBA" id="ARBA00023239"/>
    </source>
</evidence>
<comment type="catalytic activity">
    <reaction evidence="1">
        <text>ATP = 3',5'-cyclic AMP + diphosphate</text>
        <dbReference type="Rhea" id="RHEA:15389"/>
        <dbReference type="ChEBI" id="CHEBI:30616"/>
        <dbReference type="ChEBI" id="CHEBI:33019"/>
        <dbReference type="ChEBI" id="CHEBI:58165"/>
        <dbReference type="EC" id="4.6.1.1"/>
    </reaction>
</comment>
<keyword evidence="18" id="KW-1185">Reference proteome</keyword>
<dbReference type="GO" id="GO:0035556">
    <property type="term" value="P:intracellular signal transduction"/>
    <property type="evidence" value="ECO:0007669"/>
    <property type="project" value="InterPro"/>
</dbReference>
<dbReference type="GO" id="GO:0005524">
    <property type="term" value="F:ATP binding"/>
    <property type="evidence" value="ECO:0007669"/>
    <property type="project" value="UniProtKB-KW"/>
</dbReference>
<keyword evidence="13 14" id="KW-0456">Lyase</keyword>
<dbReference type="PANTHER" id="PTHR45627">
    <property type="entry name" value="ADENYLATE CYCLASE TYPE 1"/>
    <property type="match status" value="1"/>
</dbReference>
<feature type="transmembrane region" description="Helical" evidence="15">
    <location>
        <begin position="42"/>
        <end position="63"/>
    </location>
</feature>
<feature type="transmembrane region" description="Helical" evidence="15">
    <location>
        <begin position="128"/>
        <end position="147"/>
    </location>
</feature>
<dbReference type="InterPro" id="IPR029787">
    <property type="entry name" value="Nucleotide_cyclase"/>
</dbReference>
<accession>A0A0J7KU99</accession>
<dbReference type="FunFam" id="3.30.70.1230:FF:000024">
    <property type="entry name" value="ACXA, isoform A"/>
    <property type="match status" value="1"/>
</dbReference>
<dbReference type="PANTHER" id="PTHR45627:SF23">
    <property type="entry name" value="AT30656P-RELATED"/>
    <property type="match status" value="1"/>
</dbReference>
<comment type="caution">
    <text evidence="17">The sequence shown here is derived from an EMBL/GenBank/DDBJ whole genome shotgun (WGS) entry which is preliminary data.</text>
</comment>
<sequence>MVSIKECLPDIVVYCIVGSLLCPMIALSFRSKIIAKNTYLPIMLSWLIVVLLVAADLAIPLYYTFAYAEGIPPIRPAYATHALLACYVFLPITKNSHAFVLGLTATMCYLMTLSLITYSNTSDHITKIIADAIYFVCINGLGLYFRFMNEVVIRRSFLDRRKCVESTLRLNYEKDQEEQLTRSILPQHIVAKIKKDFRDIFKFIEEHKKSPPPKGRHSDLCVETHDNVSILYADVVNFSGLTVTLPIRKLVETLNDLFGSFDEASERHNVLRIKFLGDCYYCVSGVPTPNSQHAKSCVDLGLDMIKIINEVRARVYRESGVDVNMRIGVHSGNIISGILGTNKWQYDVWSRDVVIANKMEQTGKPGKVHVTQQTLDLVNVSDYNCVPVERLDDEVLRKYGIRSYLITPSLPETPIPTRRTLLQNSENSLKVISSDSPILTYPTPNKHYIKFYNGRSNTIVSNTSRTKLTNNQADVFASTYRRRTHFMDSCLRDYHLMLKAADAEMENAINQMPLNKWEWYLSTIVSYSSALMFLIILIPLTWMHFVWNRCKDPHDEHEGHVPHPRNKLLYFFYQTSVKFECKNVNNNITSIVWEIGASNLECMATPWQMTETCSLAILTSFLFLRVHYALKLIIGICVVAFYAWNVWVHRSNIFHSSDTWNPHLEPKLAHILTVVFLTFSLHLIDRQAEYLSRLDYQWKRQLTKEQDEAFHTRNANKLLLRNILPEHVAEFYLNMNRSEENEPYHEAHSNVAVMFASLTGLSIDESNILIDLNEIICEFDKLLFEPCFMCRIEKIKVAGTTYMAACGLEASRRNSMHSTESEEDSNDNVVKVMAQFAVQMMSVLDKMIARSFTTSKPYKLRIGISHGEVTAGVVGAQKPLYDIWGDAVNMASRMDTTGLPGKIQVTADTAAVLEQQGVKCHLRGETYVKPKGEVTTYFVGVDEKGMLEKADFREEESTSL</sequence>
<evidence type="ECO:0000256" key="10">
    <source>
        <dbReference type="ARBA" id="ARBA00022989"/>
    </source>
</evidence>
<dbReference type="InterPro" id="IPR001054">
    <property type="entry name" value="A/G_cyclase"/>
</dbReference>
<evidence type="ECO:0000259" key="16">
    <source>
        <dbReference type="PROSITE" id="PS50125"/>
    </source>
</evidence>
<dbReference type="GO" id="GO:0005886">
    <property type="term" value="C:plasma membrane"/>
    <property type="evidence" value="ECO:0007669"/>
    <property type="project" value="TreeGrafter"/>
</dbReference>
<dbReference type="PROSITE" id="PS00452">
    <property type="entry name" value="GUANYLATE_CYCLASE_1"/>
    <property type="match status" value="1"/>
</dbReference>
<dbReference type="STRING" id="67767.A0A0J7KU99"/>
<evidence type="ECO:0000256" key="14">
    <source>
        <dbReference type="RuleBase" id="RU000405"/>
    </source>
</evidence>
<evidence type="ECO:0000256" key="9">
    <source>
        <dbReference type="ARBA" id="ARBA00022842"/>
    </source>
</evidence>
<dbReference type="Proteomes" id="UP000036403">
    <property type="component" value="Unassembled WGS sequence"/>
</dbReference>
<comment type="similarity">
    <text evidence="14">Belongs to the adenylyl cyclase class-4/guanylyl cyclase family.</text>
</comment>
<organism evidence="17 18">
    <name type="scientific">Lasius niger</name>
    <name type="common">Black garden ant</name>
    <dbReference type="NCBI Taxonomy" id="67767"/>
    <lineage>
        <taxon>Eukaryota</taxon>
        <taxon>Metazoa</taxon>
        <taxon>Ecdysozoa</taxon>
        <taxon>Arthropoda</taxon>
        <taxon>Hexapoda</taxon>
        <taxon>Insecta</taxon>
        <taxon>Pterygota</taxon>
        <taxon>Neoptera</taxon>
        <taxon>Endopterygota</taxon>
        <taxon>Hymenoptera</taxon>
        <taxon>Apocrita</taxon>
        <taxon>Aculeata</taxon>
        <taxon>Formicoidea</taxon>
        <taxon>Formicidae</taxon>
        <taxon>Formicinae</taxon>
        <taxon>Lasius</taxon>
        <taxon>Lasius</taxon>
    </lineage>
</organism>
<name>A0A0J7KU99_LASNI</name>
<evidence type="ECO:0000256" key="2">
    <source>
        <dbReference type="ARBA" id="ARBA00001946"/>
    </source>
</evidence>
<gene>
    <name evidence="17" type="ORF">RF55_5970</name>
</gene>
<keyword evidence="7" id="KW-0547">Nucleotide-binding</keyword>
<evidence type="ECO:0000256" key="15">
    <source>
        <dbReference type="SAM" id="Phobius"/>
    </source>
</evidence>
<evidence type="ECO:0000256" key="1">
    <source>
        <dbReference type="ARBA" id="ARBA00001593"/>
    </source>
</evidence>
<dbReference type="SMART" id="SM00044">
    <property type="entry name" value="CYCc"/>
    <property type="match status" value="2"/>
</dbReference>
<evidence type="ECO:0000256" key="7">
    <source>
        <dbReference type="ARBA" id="ARBA00022741"/>
    </source>
</evidence>
<keyword evidence="10 15" id="KW-1133">Transmembrane helix</keyword>
<reference evidence="17 18" key="1">
    <citation type="submission" date="2015-04" db="EMBL/GenBank/DDBJ databases">
        <title>Lasius niger genome sequencing.</title>
        <authorList>
            <person name="Konorov E.A."/>
            <person name="Nikitin M.A."/>
            <person name="Kirill M.V."/>
            <person name="Chang P."/>
        </authorList>
    </citation>
    <scope>NUCLEOTIDE SEQUENCE [LARGE SCALE GENOMIC DNA]</scope>
    <source>
        <tissue evidence="17">Whole</tissue>
    </source>
</reference>
<evidence type="ECO:0000256" key="3">
    <source>
        <dbReference type="ARBA" id="ARBA00004141"/>
    </source>
</evidence>
<comment type="subcellular location">
    <subcellularLocation>
        <location evidence="3">Membrane</location>
        <topology evidence="3">Multi-pass membrane protein</topology>
    </subcellularLocation>
</comment>
<comment type="cofactor">
    <cofactor evidence="2">
        <name>Mg(2+)</name>
        <dbReference type="ChEBI" id="CHEBI:18420"/>
    </cofactor>
</comment>
<feature type="transmembrane region" description="Helical" evidence="15">
    <location>
        <begin position="668"/>
        <end position="684"/>
    </location>
</feature>
<evidence type="ECO:0000256" key="6">
    <source>
        <dbReference type="ARBA" id="ARBA00022723"/>
    </source>
</evidence>
<dbReference type="SUPFAM" id="SSF55073">
    <property type="entry name" value="Nucleotide cyclase"/>
    <property type="match status" value="2"/>
</dbReference>
<dbReference type="PaxDb" id="67767-A0A0J7KU99"/>